<name>A0A1E3HGB2_9TREE</name>
<keyword evidence="2" id="KW-1133">Transmembrane helix</keyword>
<dbReference type="STRING" id="1295533.A0A1E3HGB2"/>
<dbReference type="GeneID" id="30157855"/>
<dbReference type="RefSeq" id="XP_018991038.1">
    <property type="nucleotide sequence ID" value="XM_019141063.1"/>
</dbReference>
<feature type="region of interest" description="Disordered" evidence="1">
    <location>
        <begin position="1"/>
        <end position="23"/>
    </location>
</feature>
<sequence>MLPTHNPNRKPRPYFAAPPPSLSSPSTLLSLLRQRTRLTNLAAALLVAALSVSLLLNLNYILFPSTSSSPRSFSYKESSGWDDSATPDQLESPLPLSLETTIERDPRYAEIDRLIMVPGHAIWLGEDASTAGEDNDWILEPMQKGGSVKTYIKHIEKGVEELENDPNSLLVFSGGATRHPPSPPTPEALSYHRLASALSLLPSTPIADAHRSSPLPTNLRTATEEYALDSYQNLLFSIARFREVTGNWPKKITVVGYGMKRRRFQNLHRAAIQFPASAFEYIGIDDTGDTSPHYAGELKFGYLPFLSSPSGCHPPLSIKRLVRNPFFRWHPYFTSCPELSGLLEWCPPVQEVHGAETWEGRENEVGVGYTGAVPWKNESAGSGVTWGREKD</sequence>
<dbReference type="GO" id="GO:0005737">
    <property type="term" value="C:cytoplasm"/>
    <property type="evidence" value="ECO:0007669"/>
    <property type="project" value="TreeGrafter"/>
</dbReference>
<dbReference type="OrthoDB" id="4347at2759"/>
<dbReference type="InterPro" id="IPR055323">
    <property type="entry name" value="C57A10.07/YOR238W"/>
</dbReference>
<keyword evidence="2" id="KW-0812">Transmembrane</keyword>
<protein>
    <submittedName>
        <fullName evidence="3">Uncharacterized protein</fullName>
    </submittedName>
</protein>
<dbReference type="PANTHER" id="PTHR28110">
    <property type="entry name" value="TRANSMEMBRANE PROTEIN"/>
    <property type="match status" value="1"/>
</dbReference>
<proteinExistence type="predicted"/>
<keyword evidence="4" id="KW-1185">Reference proteome</keyword>
<accession>A0A1E3HGB2</accession>
<dbReference type="PANTHER" id="PTHR28110:SF1">
    <property type="entry name" value="TRANSMEMBRANE PROTEIN"/>
    <property type="match status" value="1"/>
</dbReference>
<reference evidence="3 4" key="1">
    <citation type="submission" date="2016-06" db="EMBL/GenBank/DDBJ databases">
        <title>Evolution of pathogenesis and genome organization in the Tremellales.</title>
        <authorList>
            <person name="Cuomo C."/>
            <person name="Litvintseva A."/>
            <person name="Heitman J."/>
            <person name="Chen Y."/>
            <person name="Sun S."/>
            <person name="Springer D."/>
            <person name="Dromer F."/>
            <person name="Young S."/>
            <person name="Zeng Q."/>
            <person name="Chapman S."/>
            <person name="Gujja S."/>
            <person name="Saif S."/>
            <person name="Birren B."/>
        </authorList>
    </citation>
    <scope>NUCLEOTIDE SEQUENCE [LARGE SCALE GENOMIC DNA]</scope>
    <source>
        <strain evidence="3 4">CBS 6039</strain>
    </source>
</reference>
<evidence type="ECO:0000313" key="4">
    <source>
        <dbReference type="Proteomes" id="UP000094065"/>
    </source>
</evidence>
<dbReference type="Proteomes" id="UP000094065">
    <property type="component" value="Unassembled WGS sequence"/>
</dbReference>
<evidence type="ECO:0000256" key="1">
    <source>
        <dbReference type="SAM" id="MobiDB-lite"/>
    </source>
</evidence>
<feature type="region of interest" description="Disordered" evidence="1">
    <location>
        <begin position="67"/>
        <end position="92"/>
    </location>
</feature>
<gene>
    <name evidence="3" type="ORF">L202_06546</name>
</gene>
<organism evidence="3 4">
    <name type="scientific">Cryptococcus amylolentus CBS 6039</name>
    <dbReference type="NCBI Taxonomy" id="1295533"/>
    <lineage>
        <taxon>Eukaryota</taxon>
        <taxon>Fungi</taxon>
        <taxon>Dikarya</taxon>
        <taxon>Basidiomycota</taxon>
        <taxon>Agaricomycotina</taxon>
        <taxon>Tremellomycetes</taxon>
        <taxon>Tremellales</taxon>
        <taxon>Cryptococcaceae</taxon>
        <taxon>Cryptococcus</taxon>
    </lineage>
</organism>
<dbReference type="EMBL" id="AWGJ01000010">
    <property type="protein sequence ID" value="ODN75388.1"/>
    <property type="molecule type" value="Genomic_DNA"/>
</dbReference>
<dbReference type="AlphaFoldDB" id="A0A1E3HGB2"/>
<evidence type="ECO:0000313" key="3">
    <source>
        <dbReference type="EMBL" id="ODN75388.1"/>
    </source>
</evidence>
<feature type="transmembrane region" description="Helical" evidence="2">
    <location>
        <begin position="41"/>
        <end position="63"/>
    </location>
</feature>
<comment type="caution">
    <text evidence="3">The sequence shown here is derived from an EMBL/GenBank/DDBJ whole genome shotgun (WGS) entry which is preliminary data.</text>
</comment>
<evidence type="ECO:0000256" key="2">
    <source>
        <dbReference type="SAM" id="Phobius"/>
    </source>
</evidence>
<keyword evidence="2" id="KW-0472">Membrane</keyword>